<sequence length="121" mass="12279">MHTVAALALGGFFTATGLGHFLAAPYFRSLVPAWIPAPGAVVAASGIAEIAVAGSLFVPQTRVAGGWAAVVLIGGFLVVWLDALRRVSSGAERFADRPLGMAAVLAANAGYLLWAGYIAVG</sequence>
<dbReference type="PANTHER" id="PTHR36974:SF1">
    <property type="entry name" value="DOXX FAMILY MEMBRANE PROTEIN"/>
    <property type="match status" value="1"/>
</dbReference>
<name>A0A366DKV2_9NOCA</name>
<keyword evidence="1" id="KW-0812">Transmembrane</keyword>
<dbReference type="RefSeq" id="WP_067505881.1">
    <property type="nucleotide sequence ID" value="NZ_QNRE01000005.1"/>
</dbReference>
<reference evidence="2 3" key="1">
    <citation type="submission" date="2018-06" db="EMBL/GenBank/DDBJ databases">
        <title>Genomic Encyclopedia of Type Strains, Phase IV (KMG-IV): sequencing the most valuable type-strain genomes for metagenomic binning, comparative biology and taxonomic classification.</title>
        <authorList>
            <person name="Goeker M."/>
        </authorList>
    </citation>
    <scope>NUCLEOTIDE SEQUENCE [LARGE SCALE GENOMIC DNA]</scope>
    <source>
        <strain evidence="2 3">DSM 44599</strain>
    </source>
</reference>
<feature type="transmembrane region" description="Helical" evidence="1">
    <location>
        <begin position="101"/>
        <end position="120"/>
    </location>
</feature>
<feature type="transmembrane region" description="Helical" evidence="1">
    <location>
        <begin position="64"/>
        <end position="81"/>
    </location>
</feature>
<dbReference type="AlphaFoldDB" id="A0A366DKV2"/>
<keyword evidence="1" id="KW-0472">Membrane</keyword>
<evidence type="ECO:0000313" key="3">
    <source>
        <dbReference type="Proteomes" id="UP000252586"/>
    </source>
</evidence>
<proteinExistence type="predicted"/>
<protein>
    <recommendedName>
        <fullName evidence="4">DoxX-like protein</fullName>
    </recommendedName>
</protein>
<evidence type="ECO:0008006" key="4">
    <source>
        <dbReference type="Google" id="ProtNLM"/>
    </source>
</evidence>
<evidence type="ECO:0000313" key="2">
    <source>
        <dbReference type="EMBL" id="RBO90671.1"/>
    </source>
</evidence>
<feature type="transmembrane region" description="Helical" evidence="1">
    <location>
        <begin position="33"/>
        <end position="57"/>
    </location>
</feature>
<keyword evidence="3" id="KW-1185">Reference proteome</keyword>
<keyword evidence="1" id="KW-1133">Transmembrane helix</keyword>
<gene>
    <name evidence="2" type="ORF">DFR74_10573</name>
</gene>
<accession>A0A366DKV2</accession>
<dbReference type="PANTHER" id="PTHR36974">
    <property type="entry name" value="MEMBRANE PROTEIN-RELATED"/>
    <property type="match status" value="1"/>
</dbReference>
<evidence type="ECO:0000256" key="1">
    <source>
        <dbReference type="SAM" id="Phobius"/>
    </source>
</evidence>
<comment type="caution">
    <text evidence="2">The sequence shown here is derived from an EMBL/GenBank/DDBJ whole genome shotgun (WGS) entry which is preliminary data.</text>
</comment>
<dbReference type="Proteomes" id="UP000252586">
    <property type="component" value="Unassembled WGS sequence"/>
</dbReference>
<dbReference type="EMBL" id="QNRE01000005">
    <property type="protein sequence ID" value="RBO90671.1"/>
    <property type="molecule type" value="Genomic_DNA"/>
</dbReference>
<organism evidence="2 3">
    <name type="scientific">Nocardia puris</name>
    <dbReference type="NCBI Taxonomy" id="208602"/>
    <lineage>
        <taxon>Bacteria</taxon>
        <taxon>Bacillati</taxon>
        <taxon>Actinomycetota</taxon>
        <taxon>Actinomycetes</taxon>
        <taxon>Mycobacteriales</taxon>
        <taxon>Nocardiaceae</taxon>
        <taxon>Nocardia</taxon>
    </lineage>
</organism>
<dbReference type="OrthoDB" id="5192901at2"/>